<keyword evidence="2" id="KW-1185">Reference proteome</keyword>
<gene>
    <name evidence="1" type="ORF">RirG_128360</name>
</gene>
<reference evidence="1 2" key="1">
    <citation type="submission" date="2014-02" db="EMBL/GenBank/DDBJ databases">
        <title>Single nucleus genome sequencing reveals high similarity among nuclei of an endomycorrhizal fungus.</title>
        <authorList>
            <person name="Lin K."/>
            <person name="Geurts R."/>
            <person name="Zhang Z."/>
            <person name="Limpens E."/>
            <person name="Saunders D.G."/>
            <person name="Mu D."/>
            <person name="Pang E."/>
            <person name="Cao H."/>
            <person name="Cha H."/>
            <person name="Lin T."/>
            <person name="Zhou Q."/>
            <person name="Shang Y."/>
            <person name="Li Y."/>
            <person name="Ivanov S."/>
            <person name="Sharma T."/>
            <person name="Velzen R.V."/>
            <person name="Ruijter N.D."/>
            <person name="Aanen D.K."/>
            <person name="Win J."/>
            <person name="Kamoun S."/>
            <person name="Bisseling T."/>
            <person name="Huang S."/>
        </authorList>
    </citation>
    <scope>NUCLEOTIDE SEQUENCE [LARGE SCALE GENOMIC DNA]</scope>
    <source>
        <strain evidence="2">DAOM197198w</strain>
    </source>
</reference>
<dbReference type="Proteomes" id="UP000022910">
    <property type="component" value="Unassembled WGS sequence"/>
</dbReference>
<dbReference type="AlphaFoldDB" id="A0A015J8R1"/>
<dbReference type="EMBL" id="JEMT01019999">
    <property type="protein sequence ID" value="EXX65957.1"/>
    <property type="molecule type" value="Genomic_DNA"/>
</dbReference>
<comment type="caution">
    <text evidence="1">The sequence shown here is derived from an EMBL/GenBank/DDBJ whole genome shotgun (WGS) entry which is preliminary data.</text>
</comment>
<evidence type="ECO:0000313" key="1">
    <source>
        <dbReference type="EMBL" id="EXX65957.1"/>
    </source>
</evidence>
<evidence type="ECO:0000313" key="2">
    <source>
        <dbReference type="Proteomes" id="UP000022910"/>
    </source>
</evidence>
<protein>
    <submittedName>
        <fullName evidence="1">Uncharacterized protein</fullName>
    </submittedName>
</protein>
<accession>A0A015J8R1</accession>
<proteinExistence type="predicted"/>
<dbReference type="OrthoDB" id="2388998at2759"/>
<organism evidence="1 2">
    <name type="scientific">Rhizophagus irregularis (strain DAOM 197198w)</name>
    <name type="common">Glomus intraradices</name>
    <dbReference type="NCBI Taxonomy" id="1432141"/>
    <lineage>
        <taxon>Eukaryota</taxon>
        <taxon>Fungi</taxon>
        <taxon>Fungi incertae sedis</taxon>
        <taxon>Mucoromycota</taxon>
        <taxon>Glomeromycotina</taxon>
        <taxon>Glomeromycetes</taxon>
        <taxon>Glomerales</taxon>
        <taxon>Glomeraceae</taxon>
        <taxon>Rhizophagus</taxon>
    </lineage>
</organism>
<sequence>MHHIDLELFKYQLEFTQDILKAVRGTELQKKFDDRLRQIPRFPGLKLLHKLRHLNVLTASDYRNIMKIALFALDEIFEGNEITCKELCELYAKFSKMYIISRKEIYTEEDLKIFESAIIDWCIDFKKIFSPLSTTDCNFLKLHSWRYHAVPAIRKYGALNGLSTETYETLHKSYVKTPYRLSNRKDVMRQLVNAVKHKELTSSAKKVIHHKAKGFGKVLWELTLDNIDQKIKSLKKSENLPHLNFIEGLSQLISTLNTFLDTSSQESKSDEFYIKIYDSVHLEDRHILRMTGEFQDKEWFSNIAVTPAEDQEQYNSDEGTWYGKVLLLFKFFRGSFKEPYELALVHWFDIITEEPELYGCPQLYYTKEYNTIPIGSINQEVHIVPRFGKVNRYLLNKYMF</sequence>
<name>A0A015J8R1_RHIIW</name>
<dbReference type="HOGENOM" id="CLU_030588_0_0_1"/>